<comment type="caution">
    <text evidence="1">The sequence shown here is derived from an EMBL/GenBank/DDBJ whole genome shotgun (WGS) entry which is preliminary data.</text>
</comment>
<evidence type="ECO:0000313" key="2">
    <source>
        <dbReference type="Proteomes" id="UP000177230"/>
    </source>
</evidence>
<dbReference type="Gene3D" id="1.10.10.10">
    <property type="entry name" value="Winged helix-like DNA-binding domain superfamily/Winged helix DNA-binding domain"/>
    <property type="match status" value="1"/>
</dbReference>
<organism evidence="1 2">
    <name type="scientific">Candidatus Edwardsbacteria bacterium GWF2_54_11</name>
    <dbReference type="NCBI Taxonomy" id="1817851"/>
    <lineage>
        <taxon>Bacteria</taxon>
        <taxon>Candidatus Edwardsiibacteriota</taxon>
    </lineage>
</organism>
<gene>
    <name evidence="1" type="ORF">A2024_07045</name>
</gene>
<sequence length="320" mass="35855">MDPSKVVCPKNSKLVHIQVPYAVLKMDVTLASKLVWGYLYSLGNMTGKVYPSLKTIAKALNIDESTVKRSVKELVAKELLGKLSPTKAEQLAYRKTNRYFVRYPRAESLGAEEIGGELTPVGSAKCPTNYINNIAEVSQPLEAGSVDSELSDMEGGNLELAGSSEGVSTSSTIGKAEAGLLEIEHIAWPGISLYDWYDKMEQTNQAFKGFARRLVLSELIGHYRAGYFRYITQTLSDGVEYCCCNFTDLLVDFRPDVLLGVQYVYYWGSPFLSGYKAYVALYEDGHYYSLYRGQKSEIVDWDRDFYDIFGAIEHSFAQQK</sequence>
<evidence type="ECO:0008006" key="3">
    <source>
        <dbReference type="Google" id="ProtNLM"/>
    </source>
</evidence>
<name>A0A1F5R1U4_9BACT</name>
<dbReference type="EMBL" id="MFFM01000047">
    <property type="protein sequence ID" value="OGF08454.1"/>
    <property type="molecule type" value="Genomic_DNA"/>
</dbReference>
<reference evidence="1 2" key="1">
    <citation type="journal article" date="2016" name="Nat. Commun.">
        <title>Thousands of microbial genomes shed light on interconnected biogeochemical processes in an aquifer system.</title>
        <authorList>
            <person name="Anantharaman K."/>
            <person name="Brown C.T."/>
            <person name="Hug L.A."/>
            <person name="Sharon I."/>
            <person name="Castelle C.J."/>
            <person name="Probst A.J."/>
            <person name="Thomas B.C."/>
            <person name="Singh A."/>
            <person name="Wilkins M.J."/>
            <person name="Karaoz U."/>
            <person name="Brodie E.L."/>
            <person name="Williams K.H."/>
            <person name="Hubbard S.S."/>
            <person name="Banfield J.F."/>
        </authorList>
    </citation>
    <scope>NUCLEOTIDE SEQUENCE [LARGE SCALE GENOMIC DNA]</scope>
</reference>
<dbReference type="AlphaFoldDB" id="A0A1F5R1U4"/>
<evidence type="ECO:0000313" key="1">
    <source>
        <dbReference type="EMBL" id="OGF08454.1"/>
    </source>
</evidence>
<accession>A0A1F5R1U4</accession>
<dbReference type="Proteomes" id="UP000177230">
    <property type="component" value="Unassembled WGS sequence"/>
</dbReference>
<proteinExistence type="predicted"/>
<dbReference type="InterPro" id="IPR036388">
    <property type="entry name" value="WH-like_DNA-bd_sf"/>
</dbReference>
<dbReference type="Pfam" id="PF13730">
    <property type="entry name" value="HTH_36"/>
    <property type="match status" value="1"/>
</dbReference>
<protein>
    <recommendedName>
        <fullName evidence="3">Helix-turn-helix domain-containing protein</fullName>
    </recommendedName>
</protein>